<dbReference type="InterPro" id="IPR012337">
    <property type="entry name" value="RNaseH-like_sf"/>
</dbReference>
<dbReference type="SUPFAM" id="SSF53098">
    <property type="entry name" value="Ribonuclease H-like"/>
    <property type="match status" value="1"/>
</dbReference>
<name>A0ABQ1VJ05_9RHOB</name>
<proteinExistence type="predicted"/>
<gene>
    <name evidence="3" type="ORF">GCM10011402_24570</name>
</gene>
<dbReference type="RefSeq" id="WP_103171144.1">
    <property type="nucleotide sequence ID" value="NZ_BMIV01000008.1"/>
</dbReference>
<dbReference type="InterPro" id="IPR015378">
    <property type="entry name" value="Transposase-like_Mu_C"/>
</dbReference>
<accession>A0ABQ1VJ05</accession>
<evidence type="ECO:0000259" key="2">
    <source>
        <dbReference type="PROSITE" id="PS50994"/>
    </source>
</evidence>
<keyword evidence="4" id="KW-1185">Reference proteome</keyword>
<protein>
    <submittedName>
        <fullName evidence="3">Integrase</fullName>
    </submittedName>
</protein>
<dbReference type="PROSITE" id="PS50994">
    <property type="entry name" value="INTEGRASE"/>
    <property type="match status" value="1"/>
</dbReference>
<dbReference type="InterPro" id="IPR001584">
    <property type="entry name" value="Integrase_cat-core"/>
</dbReference>
<organism evidence="3 4">
    <name type="scientific">Paracoccus acridae</name>
    <dbReference type="NCBI Taxonomy" id="1795310"/>
    <lineage>
        <taxon>Bacteria</taxon>
        <taxon>Pseudomonadati</taxon>
        <taxon>Pseudomonadota</taxon>
        <taxon>Alphaproteobacteria</taxon>
        <taxon>Rhodobacterales</taxon>
        <taxon>Paracoccaceae</taxon>
        <taxon>Paracoccus</taxon>
    </lineage>
</organism>
<reference evidence="4" key="1">
    <citation type="journal article" date="2019" name="Int. J. Syst. Evol. Microbiol.">
        <title>The Global Catalogue of Microorganisms (GCM) 10K type strain sequencing project: providing services to taxonomists for standard genome sequencing and annotation.</title>
        <authorList>
            <consortium name="The Broad Institute Genomics Platform"/>
            <consortium name="The Broad Institute Genome Sequencing Center for Infectious Disease"/>
            <person name="Wu L."/>
            <person name="Ma J."/>
        </authorList>
    </citation>
    <scope>NUCLEOTIDE SEQUENCE [LARGE SCALE GENOMIC DNA]</scope>
    <source>
        <strain evidence="4">CGMCC 1.15419</strain>
    </source>
</reference>
<dbReference type="EMBL" id="BMIV01000008">
    <property type="protein sequence ID" value="GGF71087.1"/>
    <property type="molecule type" value="Genomic_DNA"/>
</dbReference>
<sequence>MNIQFDPKRHHYAFGFYDRVMIDNQAWRPVSSNEVGWVMRRPEEGGIAVQFTHAELSQLGASGRIQTERNYFTAKSAQRRSDETDTLISLLTDKQQDDVFAREIWVKSFFELERKRKICRTDLSIETNMGELRGIALDHAEHLKGPSASHASAGFQFRKRPSSRTLRKWLKAYEADGLAGLVDRARFRGNRSSSLCPSAIGLMMSEARGYMHPDRPTIQVIVERVQGAFEKKNAELAAQGLPVLVTPSRETVRRAIRGLDPYHVELRRMGAAAARKKFAPVGKGLSLSRPLQRVEMDEWNIDIIVKLAEAGLLDWFTSDERMALGLDRESFRWTVTGAMCATTRCILALVMTPSAKASAAIQAVKMVLSDKGALSTAVKAHGQWYMHGLPEEVVTDCGPAFRSQEFQTVCADLGVSATRAVAGVPELRGRVERLFRTMSINLLPELAGRTFSGIAEKGDSNPSDRACLTVNDLAFVLVRWVVDIYHNTEHEGLGGETPAQCWERLTAQFGVTPPPDTRTSRLIFGQKIRRTLDKSGIRVLGAQYHSPGLAAHFMSRRNRELEIRWLPSDIGAIEVRIDHDWITVPAVLEDLHGLSAQLWMSAVREVRATNPDRKRHDDAVIRAALRDIRGRSEDAQAAIGLIVDDWSDDRLRREEQKLMIGFDVGPNKPSAPRNGGIGRSIDTAAVSDESIPVQKPSAPTAKPARSGKFKLED</sequence>
<comment type="caution">
    <text evidence="3">The sequence shown here is derived from an EMBL/GenBank/DDBJ whole genome shotgun (WGS) entry which is preliminary data.</text>
</comment>
<evidence type="ECO:0000313" key="4">
    <source>
        <dbReference type="Proteomes" id="UP000640509"/>
    </source>
</evidence>
<feature type="region of interest" description="Disordered" evidence="1">
    <location>
        <begin position="663"/>
        <end position="713"/>
    </location>
</feature>
<dbReference type="PANTHER" id="PTHR35004">
    <property type="entry name" value="TRANSPOSASE RV3428C-RELATED"/>
    <property type="match status" value="1"/>
</dbReference>
<evidence type="ECO:0000313" key="3">
    <source>
        <dbReference type="EMBL" id="GGF71087.1"/>
    </source>
</evidence>
<dbReference type="Pfam" id="PF09299">
    <property type="entry name" value="Mu-transpos_C"/>
    <property type="match status" value="1"/>
</dbReference>
<dbReference type="Gene3D" id="3.30.420.10">
    <property type="entry name" value="Ribonuclease H-like superfamily/Ribonuclease H"/>
    <property type="match status" value="1"/>
</dbReference>
<dbReference type="PANTHER" id="PTHR35004:SF6">
    <property type="entry name" value="TRANSPOSASE"/>
    <property type="match status" value="1"/>
</dbReference>
<evidence type="ECO:0000256" key="1">
    <source>
        <dbReference type="SAM" id="MobiDB-lite"/>
    </source>
</evidence>
<dbReference type="InterPro" id="IPR036397">
    <property type="entry name" value="RNaseH_sf"/>
</dbReference>
<dbReference type="Proteomes" id="UP000640509">
    <property type="component" value="Unassembled WGS sequence"/>
</dbReference>
<feature type="domain" description="Integrase catalytic" evidence="2">
    <location>
        <begin position="286"/>
        <end position="506"/>
    </location>
</feature>